<dbReference type="Proteomes" id="UP000222818">
    <property type="component" value="Unassembled WGS sequence"/>
</dbReference>
<dbReference type="RefSeq" id="WP_099336877.1">
    <property type="nucleotide sequence ID" value="NZ_MKGN01000015.1"/>
</dbReference>
<name>A0A2G0V6Z1_9PROT</name>
<accession>A0A2G0V6Z1</accession>
<dbReference type="SUPFAM" id="SSF82649">
    <property type="entry name" value="SufE/NifU"/>
    <property type="match status" value="1"/>
</dbReference>
<protein>
    <submittedName>
        <fullName evidence="2">Iron-sulfur cluster assembly scaffold protein IscU</fullName>
    </submittedName>
</protein>
<dbReference type="EMBL" id="MKGN01000015">
    <property type="protein sequence ID" value="PHN16244.1"/>
    <property type="molecule type" value="Genomic_DNA"/>
</dbReference>
<feature type="domain" description="NIF system FeS cluster assembly NifU N-terminal" evidence="1">
    <location>
        <begin position="3"/>
        <end position="122"/>
    </location>
</feature>
<dbReference type="OrthoDB" id="9808097at2"/>
<sequence length="132" mass="14020">MLYSKKVLRYYHSNKNVGSFPENVNNIGTGIVGSPSCGDVLKLQLKIENGVIIDSKYKAYGCGSAIASSALAAELVQGKTLDQAMDIKNDEIINELGLPPIKTHCSVLAEAAVKAAIASFYTTNPSSSLVKK</sequence>
<proteinExistence type="predicted"/>
<dbReference type="Pfam" id="PF01592">
    <property type="entry name" value="NifU_N"/>
    <property type="match status" value="1"/>
</dbReference>
<evidence type="ECO:0000313" key="2">
    <source>
        <dbReference type="EMBL" id="PHN16244.1"/>
    </source>
</evidence>
<dbReference type="CDD" id="cd06664">
    <property type="entry name" value="IscU_like"/>
    <property type="match status" value="1"/>
</dbReference>
<organism evidence="2 3">
    <name type="scientific">Candidatus Tremblayella phenacoccinincola</name>
    <dbReference type="NCBI Taxonomy" id="1010676"/>
    <lineage>
        <taxon>Bacteria</taxon>
        <taxon>Pseudomonadati</taxon>
        <taxon>Pseudomonadota</taxon>
        <taxon>Betaproteobacteria</taxon>
        <taxon>Candidatus Tremblayella</taxon>
    </lineage>
</organism>
<dbReference type="GO" id="GO:0005506">
    <property type="term" value="F:iron ion binding"/>
    <property type="evidence" value="ECO:0007669"/>
    <property type="project" value="InterPro"/>
</dbReference>
<dbReference type="InterPro" id="IPR002871">
    <property type="entry name" value="NIF_FeS_clus_asmbl_NifU_N"/>
</dbReference>
<dbReference type="GO" id="GO:0016226">
    <property type="term" value="P:iron-sulfur cluster assembly"/>
    <property type="evidence" value="ECO:0007669"/>
    <property type="project" value="InterPro"/>
</dbReference>
<evidence type="ECO:0000259" key="1">
    <source>
        <dbReference type="Pfam" id="PF01592"/>
    </source>
</evidence>
<keyword evidence="3" id="KW-1185">Reference proteome</keyword>
<dbReference type="AlphaFoldDB" id="A0A2G0V6Z1"/>
<dbReference type="GO" id="GO:0051536">
    <property type="term" value="F:iron-sulfur cluster binding"/>
    <property type="evidence" value="ECO:0007669"/>
    <property type="project" value="InterPro"/>
</dbReference>
<gene>
    <name evidence="2" type="primary">iscU</name>
    <name evidence="2" type="ORF">TPPER_00151</name>
</gene>
<comment type="caution">
    <text evidence="2">The sequence shown here is derived from an EMBL/GenBank/DDBJ whole genome shotgun (WGS) entry which is preliminary data.</text>
</comment>
<evidence type="ECO:0000313" key="3">
    <source>
        <dbReference type="Proteomes" id="UP000222818"/>
    </source>
</evidence>
<dbReference type="Gene3D" id="3.90.1010.10">
    <property type="match status" value="1"/>
</dbReference>
<reference evidence="2 3" key="1">
    <citation type="journal article" date="2017" name="ISME J.">
        <title>Tremblaya phenacola PPER: an evolutionary beta-gammaproteobacterium collage.</title>
        <authorList>
            <person name="Gil R."/>
            <person name="Vargas-Chavez C."/>
            <person name="Lopez-Madrigal S."/>
            <person name="Santos-Garcia D."/>
            <person name="Latorre A."/>
            <person name="Moya A."/>
        </authorList>
    </citation>
    <scope>NUCLEOTIDE SEQUENCE [LARGE SCALE GENOMIC DNA]</scope>
    <source>
        <strain evidence="2 3">PPER</strain>
    </source>
</reference>
<dbReference type="PANTHER" id="PTHR10093">
    <property type="entry name" value="IRON-SULFUR CLUSTER ASSEMBLY ENZYME NIFU HOMOLOG"/>
    <property type="match status" value="1"/>
</dbReference>